<reference evidence="7" key="1">
    <citation type="journal article" date="2021" name="PeerJ">
        <title>Extensive microbial diversity within the chicken gut microbiome revealed by metagenomics and culture.</title>
        <authorList>
            <person name="Gilroy R."/>
            <person name="Ravi A."/>
            <person name="Getino M."/>
            <person name="Pursley I."/>
            <person name="Horton D.L."/>
            <person name="Alikhan N.F."/>
            <person name="Baker D."/>
            <person name="Gharbi K."/>
            <person name="Hall N."/>
            <person name="Watson M."/>
            <person name="Adriaenssens E.M."/>
            <person name="Foster-Nyarko E."/>
            <person name="Jarju S."/>
            <person name="Secka A."/>
            <person name="Antonio M."/>
            <person name="Oren A."/>
            <person name="Chaudhuri R.R."/>
            <person name="La Ragione R."/>
            <person name="Hildebrand F."/>
            <person name="Pallen M.J."/>
        </authorList>
    </citation>
    <scope>NUCLEOTIDE SEQUENCE</scope>
    <source>
        <strain evidence="7">CHK185-1770</strain>
    </source>
</reference>
<dbReference type="PANTHER" id="PTHR46847:SF1">
    <property type="entry name" value="D-ALLOSE-BINDING PERIPLASMIC PROTEIN-RELATED"/>
    <property type="match status" value="1"/>
</dbReference>
<feature type="chain" id="PRO_5038626525" evidence="5">
    <location>
        <begin position="20"/>
        <end position="359"/>
    </location>
</feature>
<reference evidence="7" key="2">
    <citation type="submission" date="2021-04" db="EMBL/GenBank/DDBJ databases">
        <authorList>
            <person name="Gilroy R."/>
        </authorList>
    </citation>
    <scope>NUCLEOTIDE SEQUENCE</scope>
    <source>
        <strain evidence="7">CHK185-1770</strain>
    </source>
</reference>
<keyword evidence="3 5" id="KW-0732">Signal</keyword>
<name>A0A9D2SFX3_9FIRM</name>
<comment type="similarity">
    <text evidence="2">Belongs to the bacterial solute-binding protein 2 family.</text>
</comment>
<dbReference type="PROSITE" id="PS51257">
    <property type="entry name" value="PROKAR_LIPOPROTEIN"/>
    <property type="match status" value="1"/>
</dbReference>
<evidence type="ECO:0000256" key="3">
    <source>
        <dbReference type="ARBA" id="ARBA00022729"/>
    </source>
</evidence>
<gene>
    <name evidence="7" type="ORF">H9710_06315</name>
</gene>
<dbReference type="InterPro" id="IPR028082">
    <property type="entry name" value="Peripla_BP_I"/>
</dbReference>
<comment type="subcellular location">
    <subcellularLocation>
        <location evidence="1">Cell envelope</location>
    </subcellularLocation>
</comment>
<dbReference type="Gene3D" id="3.40.50.2300">
    <property type="match status" value="2"/>
</dbReference>
<dbReference type="AlphaFoldDB" id="A0A9D2SFX3"/>
<evidence type="ECO:0000313" key="7">
    <source>
        <dbReference type="EMBL" id="HJB98176.1"/>
    </source>
</evidence>
<dbReference type="GO" id="GO:0030246">
    <property type="term" value="F:carbohydrate binding"/>
    <property type="evidence" value="ECO:0007669"/>
    <property type="project" value="UniProtKB-ARBA"/>
</dbReference>
<dbReference type="Pfam" id="PF13407">
    <property type="entry name" value="Peripla_BP_4"/>
    <property type="match status" value="1"/>
</dbReference>
<evidence type="ECO:0000256" key="1">
    <source>
        <dbReference type="ARBA" id="ARBA00004196"/>
    </source>
</evidence>
<dbReference type="SUPFAM" id="SSF53822">
    <property type="entry name" value="Periplasmic binding protein-like I"/>
    <property type="match status" value="1"/>
</dbReference>
<organism evidence="7 8">
    <name type="scientific">Candidatus Acutalibacter pullicola</name>
    <dbReference type="NCBI Taxonomy" id="2838417"/>
    <lineage>
        <taxon>Bacteria</taxon>
        <taxon>Bacillati</taxon>
        <taxon>Bacillota</taxon>
        <taxon>Clostridia</taxon>
        <taxon>Eubacteriales</taxon>
        <taxon>Acutalibacteraceae</taxon>
        <taxon>Acutalibacter</taxon>
    </lineage>
</organism>
<dbReference type="GO" id="GO:0030313">
    <property type="term" value="C:cell envelope"/>
    <property type="evidence" value="ECO:0007669"/>
    <property type="project" value="UniProtKB-SubCell"/>
</dbReference>
<dbReference type="CDD" id="cd06311">
    <property type="entry name" value="PBP1_ABC_sugar_binding-like"/>
    <property type="match status" value="1"/>
</dbReference>
<evidence type="ECO:0000256" key="2">
    <source>
        <dbReference type="ARBA" id="ARBA00007639"/>
    </source>
</evidence>
<evidence type="ECO:0000313" key="8">
    <source>
        <dbReference type="Proteomes" id="UP000826793"/>
    </source>
</evidence>
<evidence type="ECO:0000256" key="4">
    <source>
        <dbReference type="SAM" id="MobiDB-lite"/>
    </source>
</evidence>
<comment type="caution">
    <text evidence="7">The sequence shown here is derived from an EMBL/GenBank/DDBJ whole genome shotgun (WGS) entry which is preliminary data.</text>
</comment>
<sequence>MKKVLSLVLALALVCVTFAACGTETTSSTGSESQTSESVAEESSAADSSVAEESSTAEDSSTAETSDTATGETFKLGILAPATTHGWVSGVAYYAQERCKQLQEEGVLEYNLLTSNNAEEMTDQIDQLRTWGAQAVVAYPQWEGMEDPIQSLIDDGIPVVNFDIVIDAEGVYHVAGDNEGMGAACAEYIVDKIGTTGTVVMLNVPSSGSVSELRQKGFEDKIAEIAPDMNVITYATEFTREAGLSDFSDVLAANAQIDAVFSMDDETSIGVLQAIEEAGRTDIKVVTGGGGMQEYFNMMSENQDIWIQSATYSPSMIEDAVDMAVSIMNGEEVEQEVIIPTTVVDRDNVEEFLDASAPY</sequence>
<feature type="signal peptide" evidence="5">
    <location>
        <begin position="1"/>
        <end position="19"/>
    </location>
</feature>
<dbReference type="EMBL" id="DWXG01000049">
    <property type="protein sequence ID" value="HJB98176.1"/>
    <property type="molecule type" value="Genomic_DNA"/>
</dbReference>
<protein>
    <submittedName>
        <fullName evidence="7">ABC transporter substrate-binding protein</fullName>
    </submittedName>
</protein>
<proteinExistence type="inferred from homology"/>
<feature type="domain" description="Periplasmic binding protein" evidence="6">
    <location>
        <begin position="77"/>
        <end position="332"/>
    </location>
</feature>
<accession>A0A9D2SFX3</accession>
<feature type="region of interest" description="Disordered" evidence="4">
    <location>
        <begin position="24"/>
        <end position="68"/>
    </location>
</feature>
<evidence type="ECO:0000259" key="6">
    <source>
        <dbReference type="Pfam" id="PF13407"/>
    </source>
</evidence>
<dbReference type="PANTHER" id="PTHR46847">
    <property type="entry name" value="D-ALLOSE-BINDING PERIPLASMIC PROTEIN-RELATED"/>
    <property type="match status" value="1"/>
</dbReference>
<evidence type="ECO:0000256" key="5">
    <source>
        <dbReference type="SAM" id="SignalP"/>
    </source>
</evidence>
<dbReference type="Proteomes" id="UP000826793">
    <property type="component" value="Unassembled WGS sequence"/>
</dbReference>
<dbReference type="InterPro" id="IPR025997">
    <property type="entry name" value="SBP_2_dom"/>
</dbReference>